<dbReference type="AlphaFoldDB" id="A0A0A0JLU7"/>
<dbReference type="Gene3D" id="3.10.350.10">
    <property type="entry name" value="LysM domain"/>
    <property type="match status" value="1"/>
</dbReference>
<name>A0A0A0JLU7_9MICO</name>
<evidence type="ECO:0000256" key="1">
    <source>
        <dbReference type="SAM" id="MobiDB-lite"/>
    </source>
</evidence>
<dbReference type="STRING" id="1385521.N803_16380"/>
<keyword evidence="2" id="KW-0812">Transmembrane</keyword>
<evidence type="ECO:0000259" key="3">
    <source>
        <dbReference type="Pfam" id="PF01476"/>
    </source>
</evidence>
<dbReference type="CDD" id="cd00118">
    <property type="entry name" value="LysM"/>
    <property type="match status" value="1"/>
</dbReference>
<keyword evidence="2" id="KW-1133">Transmembrane helix</keyword>
<dbReference type="eggNOG" id="COG1652">
    <property type="taxonomic scope" value="Bacteria"/>
</dbReference>
<comment type="caution">
    <text evidence="4">The sequence shown here is derived from an EMBL/GenBank/DDBJ whole genome shotgun (WGS) entry which is preliminary data.</text>
</comment>
<dbReference type="InterPro" id="IPR018392">
    <property type="entry name" value="LysM"/>
</dbReference>
<dbReference type="Proteomes" id="UP000030011">
    <property type="component" value="Unassembled WGS sequence"/>
</dbReference>
<dbReference type="InterPro" id="IPR052196">
    <property type="entry name" value="Bact_Kbp"/>
</dbReference>
<proteinExistence type="predicted"/>
<feature type="region of interest" description="Disordered" evidence="1">
    <location>
        <begin position="135"/>
        <end position="199"/>
    </location>
</feature>
<protein>
    <recommendedName>
        <fullName evidence="3">LysM domain-containing protein</fullName>
    </recommendedName>
</protein>
<gene>
    <name evidence="4" type="ORF">N803_16380</name>
</gene>
<dbReference type="Pfam" id="PF01476">
    <property type="entry name" value="LysM"/>
    <property type="match status" value="1"/>
</dbReference>
<dbReference type="EMBL" id="AVPK01000007">
    <property type="protein sequence ID" value="KGN36992.1"/>
    <property type="molecule type" value="Genomic_DNA"/>
</dbReference>
<evidence type="ECO:0000313" key="4">
    <source>
        <dbReference type="EMBL" id="KGN36992.1"/>
    </source>
</evidence>
<feature type="compositionally biased region" description="Low complexity" evidence="1">
    <location>
        <begin position="135"/>
        <end position="167"/>
    </location>
</feature>
<feature type="domain" description="LysM" evidence="3">
    <location>
        <begin position="205"/>
        <end position="219"/>
    </location>
</feature>
<dbReference type="PANTHER" id="PTHR34700">
    <property type="entry name" value="POTASSIUM BINDING PROTEIN KBP"/>
    <property type="match status" value="1"/>
</dbReference>
<reference evidence="4 5" key="1">
    <citation type="submission" date="2013-08" db="EMBL/GenBank/DDBJ databases">
        <title>The genome sequence of Knoellia subterranea.</title>
        <authorList>
            <person name="Zhu W."/>
            <person name="Wang G."/>
        </authorList>
    </citation>
    <scope>NUCLEOTIDE SEQUENCE [LARGE SCALE GENOMIC DNA]</scope>
    <source>
        <strain evidence="4 5">KCTC 19937</strain>
    </source>
</reference>
<dbReference type="PANTHER" id="PTHR34700:SF4">
    <property type="entry name" value="PHAGE-LIKE ELEMENT PBSX PROTEIN XKDP"/>
    <property type="match status" value="1"/>
</dbReference>
<keyword evidence="5" id="KW-1185">Reference proteome</keyword>
<accession>A0A0A0JLU7</accession>
<organism evidence="4 5">
    <name type="scientific">Knoellia subterranea KCTC 19937</name>
    <dbReference type="NCBI Taxonomy" id="1385521"/>
    <lineage>
        <taxon>Bacteria</taxon>
        <taxon>Bacillati</taxon>
        <taxon>Actinomycetota</taxon>
        <taxon>Actinomycetes</taxon>
        <taxon>Micrococcales</taxon>
        <taxon>Intrasporangiaceae</taxon>
        <taxon>Knoellia</taxon>
    </lineage>
</organism>
<sequence length="270" mass="27343">MRVGCVAAVSLTVGAITAWALVGAWLSAHSAVTAAGPASLDELVILTASSLALAIAAWLCAGTLLELLSHVPGRIGRVAQRWSDRLTPALARRVAAFVLGVGVGVAGGPTQSVAAPRGSGSSVVASVADPGFLPAPSSSAPANPATPAVPADPGFAPAPPEAGFTPASPTVRPQPDPGLLAGRPHRTGQPGDPPLTGAHDDAQVVVHRGDSLWSIAARHLGPRATDAEIAAEWPRWFEANRSVIGDDPDRILPGQILRVPDAQPTASVNR</sequence>
<evidence type="ECO:0000313" key="5">
    <source>
        <dbReference type="Proteomes" id="UP000030011"/>
    </source>
</evidence>
<evidence type="ECO:0000256" key="2">
    <source>
        <dbReference type="SAM" id="Phobius"/>
    </source>
</evidence>
<feature type="transmembrane region" description="Helical" evidence="2">
    <location>
        <begin position="44"/>
        <end position="68"/>
    </location>
</feature>
<keyword evidence="2" id="KW-0472">Membrane</keyword>
<dbReference type="InterPro" id="IPR036779">
    <property type="entry name" value="LysM_dom_sf"/>
</dbReference>